<evidence type="ECO:0000256" key="1">
    <source>
        <dbReference type="SAM" id="SignalP"/>
    </source>
</evidence>
<dbReference type="EMBL" id="PDNA01000097">
    <property type="protein sequence ID" value="PGH14087.1"/>
    <property type="molecule type" value="Genomic_DNA"/>
</dbReference>
<dbReference type="OrthoDB" id="4173059at2759"/>
<dbReference type="Proteomes" id="UP000224634">
    <property type="component" value="Unassembled WGS sequence"/>
</dbReference>
<protein>
    <recommendedName>
        <fullName evidence="2">DUF7136 domain-containing protein</fullName>
    </recommendedName>
</protein>
<keyword evidence="4" id="KW-1185">Reference proteome</keyword>
<evidence type="ECO:0000313" key="4">
    <source>
        <dbReference type="Proteomes" id="UP000224634"/>
    </source>
</evidence>
<dbReference type="Pfam" id="PF23584">
    <property type="entry name" value="DUF7136"/>
    <property type="match status" value="1"/>
</dbReference>
<sequence length="286" mass="31917">MYHFLLALLFLTRRCLAQTFPQTVELDLVFPRANETYKPIAYFPTVWAVQNAAAILPFAIGVHWTLTELNVEENGRLFSGVMFLTSNNLTHRKINADRWVEDPNISPFLIVDSTKELKNATGEWALAWDFNLLRNCSRHSEFDKEPSWTTPTQHVKFNISTEGKLPDIANDARTCPSNPTTFEIRDTMKGRDGLDCPIFHREDEDPPPADPCAFKIDGAVASSVTADMMYTAGCRRAGATQTQTAVWPHITTSCPYNPNSAAKLDRRNTLLMAVVAAVLGAVGGWI</sequence>
<gene>
    <name evidence="3" type="ORF">AJ80_06091</name>
</gene>
<feature type="chain" id="PRO_5012405889" description="DUF7136 domain-containing protein" evidence="1">
    <location>
        <begin position="18"/>
        <end position="286"/>
    </location>
</feature>
<name>A0A2B7Y036_POLH7</name>
<feature type="domain" description="DUF7136" evidence="2">
    <location>
        <begin position="19"/>
        <end position="236"/>
    </location>
</feature>
<proteinExistence type="predicted"/>
<comment type="caution">
    <text evidence="3">The sequence shown here is derived from an EMBL/GenBank/DDBJ whole genome shotgun (WGS) entry which is preliminary data.</text>
</comment>
<reference evidence="3 4" key="1">
    <citation type="submission" date="2017-10" db="EMBL/GenBank/DDBJ databases">
        <title>Comparative genomics in systemic dimorphic fungi from Ajellomycetaceae.</title>
        <authorList>
            <person name="Munoz J.F."/>
            <person name="Mcewen J.G."/>
            <person name="Clay O.K."/>
            <person name="Cuomo C.A."/>
        </authorList>
    </citation>
    <scope>NUCLEOTIDE SEQUENCE [LARGE SCALE GENOMIC DNA]</scope>
    <source>
        <strain evidence="3 4">UAMH7299</strain>
    </source>
</reference>
<feature type="signal peptide" evidence="1">
    <location>
        <begin position="1"/>
        <end position="17"/>
    </location>
</feature>
<evidence type="ECO:0000259" key="2">
    <source>
        <dbReference type="Pfam" id="PF23584"/>
    </source>
</evidence>
<evidence type="ECO:0000313" key="3">
    <source>
        <dbReference type="EMBL" id="PGH14087.1"/>
    </source>
</evidence>
<organism evidence="3 4">
    <name type="scientific">Polytolypa hystricis (strain UAMH7299)</name>
    <dbReference type="NCBI Taxonomy" id="1447883"/>
    <lineage>
        <taxon>Eukaryota</taxon>
        <taxon>Fungi</taxon>
        <taxon>Dikarya</taxon>
        <taxon>Ascomycota</taxon>
        <taxon>Pezizomycotina</taxon>
        <taxon>Eurotiomycetes</taxon>
        <taxon>Eurotiomycetidae</taxon>
        <taxon>Onygenales</taxon>
        <taxon>Onygenales incertae sedis</taxon>
        <taxon>Polytolypa</taxon>
    </lineage>
</organism>
<dbReference type="InterPro" id="IPR055560">
    <property type="entry name" value="DUF7136"/>
</dbReference>
<dbReference type="AlphaFoldDB" id="A0A2B7Y036"/>
<keyword evidence="1" id="KW-0732">Signal</keyword>
<accession>A0A2B7Y036</accession>